<dbReference type="InterPro" id="IPR011032">
    <property type="entry name" value="GroES-like_sf"/>
</dbReference>
<dbReference type="InterPro" id="IPR020843">
    <property type="entry name" value="ER"/>
</dbReference>
<dbReference type="InterPro" id="IPR052733">
    <property type="entry name" value="Chloroplast_QOR"/>
</dbReference>
<dbReference type="EMBL" id="WNZW01000015">
    <property type="protein sequence ID" value="MUG47699.1"/>
    <property type="molecule type" value="Genomic_DNA"/>
</dbReference>
<dbReference type="InterPro" id="IPR036291">
    <property type="entry name" value="NAD(P)-bd_dom_sf"/>
</dbReference>
<organism evidence="2 3">
    <name type="scientific">Paenibacillus woosongensis</name>
    <dbReference type="NCBI Taxonomy" id="307580"/>
    <lineage>
        <taxon>Bacteria</taxon>
        <taxon>Bacillati</taxon>
        <taxon>Bacillota</taxon>
        <taxon>Bacilli</taxon>
        <taxon>Bacillales</taxon>
        <taxon>Paenibacillaceae</taxon>
        <taxon>Paenibacillus</taxon>
    </lineage>
</organism>
<dbReference type="InterPro" id="IPR002364">
    <property type="entry name" value="Quin_OxRdtase/zeta-crystal_CS"/>
</dbReference>
<dbReference type="AlphaFoldDB" id="A0A7X3CQA1"/>
<dbReference type="SUPFAM" id="SSF50129">
    <property type="entry name" value="GroES-like"/>
    <property type="match status" value="1"/>
</dbReference>
<accession>A0A7X3CQA1</accession>
<dbReference type="SMART" id="SM00829">
    <property type="entry name" value="PKS_ER"/>
    <property type="match status" value="1"/>
</dbReference>
<feature type="domain" description="Enoyl reductase (ER)" evidence="1">
    <location>
        <begin position="25"/>
        <end position="321"/>
    </location>
</feature>
<dbReference type="Pfam" id="PF13602">
    <property type="entry name" value="ADH_zinc_N_2"/>
    <property type="match status" value="1"/>
</dbReference>
<dbReference type="PROSITE" id="PS01162">
    <property type="entry name" value="QOR_ZETA_CRYSTAL"/>
    <property type="match status" value="1"/>
</dbReference>
<dbReference type="Pfam" id="PF08240">
    <property type="entry name" value="ADH_N"/>
    <property type="match status" value="1"/>
</dbReference>
<dbReference type="Gene3D" id="3.90.180.10">
    <property type="entry name" value="Medium-chain alcohol dehydrogenases, catalytic domain"/>
    <property type="match status" value="1"/>
</dbReference>
<proteinExistence type="predicted"/>
<protein>
    <submittedName>
        <fullName evidence="2">Zinc-binding dehydrogenase</fullName>
    </submittedName>
</protein>
<dbReference type="OrthoDB" id="9792162at2"/>
<gene>
    <name evidence="2" type="ORF">GNP95_22360</name>
</gene>
<dbReference type="PANTHER" id="PTHR44013">
    <property type="entry name" value="ZINC-TYPE ALCOHOL DEHYDROGENASE-LIKE PROTEIN C16A3.02C"/>
    <property type="match status" value="1"/>
</dbReference>
<dbReference type="InterPro" id="IPR013154">
    <property type="entry name" value="ADH-like_N"/>
</dbReference>
<dbReference type="GO" id="GO:0008270">
    <property type="term" value="F:zinc ion binding"/>
    <property type="evidence" value="ECO:0007669"/>
    <property type="project" value="InterPro"/>
</dbReference>
<evidence type="ECO:0000259" key="1">
    <source>
        <dbReference type="SMART" id="SM00829"/>
    </source>
</evidence>
<sequence>MLINQRMFINWEVRSMRAITIHGYGDPDVLEEQEVTEPAFNDNQVLVEVVATSVNPVDSNIRAGLVQEVFPVHQFPHILGLDLAGVVKEVGAAVKHVKRGDRVFGLGSSGTYAEYAVAEGTQIAKLSSNLSFNEAGALPAVALTAWHSLFRYGELKEGERVLIHGGAGGVGHIAIQMAKLTGAHVIATASSRNHEFIRQLGADEVIDYTAVDFSAVVRDVDMVLDFIVGLEQERNCKVLKKGGRVVSIVTPDIADITRAYDVNGKFVIVDPKREELEQIHEWMQDQRLKVHISDIFPLSEAALRMAHTQIETKHTRGKLGIQIRE</sequence>
<dbReference type="Proteomes" id="UP000447876">
    <property type="component" value="Unassembled WGS sequence"/>
</dbReference>
<reference evidence="2 3" key="1">
    <citation type="submission" date="2019-11" db="EMBL/GenBank/DDBJ databases">
        <title>Draft genome sequences of five Paenibacillus species of dairy origin.</title>
        <authorList>
            <person name="Olajide A.M."/>
            <person name="Chen S."/>
            <person name="Lapointe G."/>
        </authorList>
    </citation>
    <scope>NUCLEOTIDE SEQUENCE [LARGE SCALE GENOMIC DNA]</scope>
    <source>
        <strain evidence="2 3">12CR55</strain>
    </source>
</reference>
<dbReference type="GO" id="GO:0016491">
    <property type="term" value="F:oxidoreductase activity"/>
    <property type="evidence" value="ECO:0007669"/>
    <property type="project" value="InterPro"/>
</dbReference>
<comment type="caution">
    <text evidence="2">The sequence shown here is derived from an EMBL/GenBank/DDBJ whole genome shotgun (WGS) entry which is preliminary data.</text>
</comment>
<dbReference type="SUPFAM" id="SSF51735">
    <property type="entry name" value="NAD(P)-binding Rossmann-fold domains"/>
    <property type="match status" value="1"/>
</dbReference>
<dbReference type="Gene3D" id="3.40.50.720">
    <property type="entry name" value="NAD(P)-binding Rossmann-like Domain"/>
    <property type="match status" value="1"/>
</dbReference>
<dbReference type="PANTHER" id="PTHR44013:SF1">
    <property type="entry name" value="ZINC-TYPE ALCOHOL DEHYDROGENASE-LIKE PROTEIN C16A3.02C"/>
    <property type="match status" value="1"/>
</dbReference>
<dbReference type="CDD" id="cd05289">
    <property type="entry name" value="MDR_like_2"/>
    <property type="match status" value="1"/>
</dbReference>
<evidence type="ECO:0000313" key="3">
    <source>
        <dbReference type="Proteomes" id="UP000447876"/>
    </source>
</evidence>
<name>A0A7X3CQA1_9BACL</name>
<evidence type="ECO:0000313" key="2">
    <source>
        <dbReference type="EMBL" id="MUG47699.1"/>
    </source>
</evidence>